<name>A0ABV7R039_9RHOB</name>
<protein>
    <submittedName>
        <fullName evidence="2">DUF6778 family protein</fullName>
    </submittedName>
</protein>
<proteinExistence type="predicted"/>
<dbReference type="Proteomes" id="UP001595721">
    <property type="component" value="Unassembled WGS sequence"/>
</dbReference>
<feature type="chain" id="PRO_5046752114" evidence="1">
    <location>
        <begin position="22"/>
        <end position="202"/>
    </location>
</feature>
<keyword evidence="3" id="KW-1185">Reference proteome</keyword>
<organism evidence="2 3">
    <name type="scientific">Paracoccus mangrovi</name>
    <dbReference type="NCBI Taxonomy" id="1715645"/>
    <lineage>
        <taxon>Bacteria</taxon>
        <taxon>Pseudomonadati</taxon>
        <taxon>Pseudomonadota</taxon>
        <taxon>Alphaproteobacteria</taxon>
        <taxon>Rhodobacterales</taxon>
        <taxon>Paracoccaceae</taxon>
        <taxon>Paracoccus</taxon>
    </lineage>
</organism>
<evidence type="ECO:0000313" key="2">
    <source>
        <dbReference type="EMBL" id="MFC3527430.1"/>
    </source>
</evidence>
<dbReference type="Pfam" id="PF20569">
    <property type="entry name" value="DUF6778"/>
    <property type="match status" value="1"/>
</dbReference>
<evidence type="ECO:0000313" key="3">
    <source>
        <dbReference type="Proteomes" id="UP001595721"/>
    </source>
</evidence>
<dbReference type="EMBL" id="JBHRXJ010000002">
    <property type="protein sequence ID" value="MFC3527430.1"/>
    <property type="molecule type" value="Genomic_DNA"/>
</dbReference>
<accession>A0ABV7R039</accession>
<keyword evidence="1" id="KW-0732">Signal</keyword>
<reference evidence="3" key="1">
    <citation type="journal article" date="2019" name="Int. J. Syst. Evol. Microbiol.">
        <title>The Global Catalogue of Microorganisms (GCM) 10K type strain sequencing project: providing services to taxonomists for standard genome sequencing and annotation.</title>
        <authorList>
            <consortium name="The Broad Institute Genomics Platform"/>
            <consortium name="The Broad Institute Genome Sequencing Center for Infectious Disease"/>
            <person name="Wu L."/>
            <person name="Ma J."/>
        </authorList>
    </citation>
    <scope>NUCLEOTIDE SEQUENCE [LARGE SCALE GENOMIC DNA]</scope>
    <source>
        <strain evidence="3">KCTC 42899</strain>
    </source>
</reference>
<dbReference type="RefSeq" id="WP_374425513.1">
    <property type="nucleotide sequence ID" value="NZ_JBHRXJ010000002.1"/>
</dbReference>
<evidence type="ECO:0000256" key="1">
    <source>
        <dbReference type="SAM" id="SignalP"/>
    </source>
</evidence>
<dbReference type="PROSITE" id="PS51257">
    <property type="entry name" value="PROKAR_LIPOPROTEIN"/>
    <property type="match status" value="1"/>
</dbReference>
<comment type="caution">
    <text evidence="2">The sequence shown here is derived from an EMBL/GenBank/DDBJ whole genome shotgun (WGS) entry which is preliminary data.</text>
</comment>
<sequence length="202" mass="21725">MLKHTLVALAMALGLAGCATSEWETAYTQVDPAQAASWRLAMVDVAAPETLTTSDTDGYVPNFDIVWHGEPAGDRRAQAAAIVTEGIERGARSALHGRKSVRISATITQFHAITPTVRKMDGVGVHNIQYTIQVFDAHSGAALTEPQNIKAEFPALTGKTGDEADARGLTQRVQIVNHIAAVTQNWLGKGPDPRTHYSRMGR</sequence>
<feature type="signal peptide" evidence="1">
    <location>
        <begin position="1"/>
        <end position="21"/>
    </location>
</feature>
<dbReference type="InterPro" id="IPR046705">
    <property type="entry name" value="DUF6778"/>
</dbReference>
<gene>
    <name evidence="2" type="ORF">ACFOMH_04530</name>
</gene>